<name>A0A815VR54_9BILA</name>
<organism evidence="1 2">
    <name type="scientific">Rotaria sordida</name>
    <dbReference type="NCBI Taxonomy" id="392033"/>
    <lineage>
        <taxon>Eukaryota</taxon>
        <taxon>Metazoa</taxon>
        <taxon>Spiralia</taxon>
        <taxon>Gnathifera</taxon>
        <taxon>Rotifera</taxon>
        <taxon>Eurotatoria</taxon>
        <taxon>Bdelloidea</taxon>
        <taxon>Philodinida</taxon>
        <taxon>Philodinidae</taxon>
        <taxon>Rotaria</taxon>
    </lineage>
</organism>
<comment type="caution">
    <text evidence="1">The sequence shown here is derived from an EMBL/GenBank/DDBJ whole genome shotgun (WGS) entry which is preliminary data.</text>
</comment>
<dbReference type="Proteomes" id="UP000663889">
    <property type="component" value="Unassembled WGS sequence"/>
</dbReference>
<gene>
    <name evidence="1" type="ORF">SEV965_LOCUS38011</name>
</gene>
<sequence>SFWTHIVQLTLNVQYPFELILIFQNGTIALLKHLSITIEQEGIEKNLILKELSVYIIVRQCKIHQMMDATGL</sequence>
<dbReference type="AlphaFoldDB" id="A0A815VR54"/>
<accession>A0A815VR54</accession>
<feature type="non-terminal residue" evidence="1">
    <location>
        <position position="1"/>
    </location>
</feature>
<evidence type="ECO:0000313" key="1">
    <source>
        <dbReference type="EMBL" id="CAF1538975.1"/>
    </source>
</evidence>
<dbReference type="EMBL" id="CAJNOU010008575">
    <property type="protein sequence ID" value="CAF1538975.1"/>
    <property type="molecule type" value="Genomic_DNA"/>
</dbReference>
<evidence type="ECO:0000313" key="2">
    <source>
        <dbReference type="Proteomes" id="UP000663889"/>
    </source>
</evidence>
<proteinExistence type="predicted"/>
<reference evidence="1" key="1">
    <citation type="submission" date="2021-02" db="EMBL/GenBank/DDBJ databases">
        <authorList>
            <person name="Nowell W R."/>
        </authorList>
    </citation>
    <scope>NUCLEOTIDE SEQUENCE</scope>
</reference>
<protein>
    <submittedName>
        <fullName evidence="1">Uncharacterized protein</fullName>
    </submittedName>
</protein>